<accession>A0A382GV89</accession>
<reference evidence="1" key="1">
    <citation type="submission" date="2018-05" db="EMBL/GenBank/DDBJ databases">
        <authorList>
            <person name="Lanie J.A."/>
            <person name="Ng W.-L."/>
            <person name="Kazmierczak K.M."/>
            <person name="Andrzejewski T.M."/>
            <person name="Davidsen T.M."/>
            <person name="Wayne K.J."/>
            <person name="Tettelin H."/>
            <person name="Glass J.I."/>
            <person name="Rusch D."/>
            <person name="Podicherti R."/>
            <person name="Tsui H.-C.T."/>
            <person name="Winkler M.E."/>
        </authorList>
    </citation>
    <scope>NUCLEOTIDE SEQUENCE</scope>
</reference>
<organism evidence="1">
    <name type="scientific">marine metagenome</name>
    <dbReference type="NCBI Taxonomy" id="408172"/>
    <lineage>
        <taxon>unclassified sequences</taxon>
        <taxon>metagenomes</taxon>
        <taxon>ecological metagenomes</taxon>
    </lineage>
</organism>
<dbReference type="PIRSF" id="PIRSF015736">
    <property type="entry name" value="MI"/>
    <property type="match status" value="1"/>
</dbReference>
<dbReference type="InterPro" id="IPR053714">
    <property type="entry name" value="Iso_Racemase_Enz_sf"/>
</dbReference>
<dbReference type="Pfam" id="PF17645">
    <property type="entry name" value="Amdase"/>
    <property type="match status" value="1"/>
</dbReference>
<dbReference type="PANTHER" id="PTHR40267:SF1">
    <property type="entry name" value="BLR3294 PROTEIN"/>
    <property type="match status" value="1"/>
</dbReference>
<dbReference type="InterPro" id="IPR026286">
    <property type="entry name" value="MaiA/AMDase"/>
</dbReference>
<dbReference type="Gene3D" id="3.40.50.12500">
    <property type="match status" value="1"/>
</dbReference>
<gene>
    <name evidence="1" type="ORF">METZ01_LOCUS231629</name>
</gene>
<protein>
    <recommendedName>
        <fullName evidence="2">Maleate isomerase</fullName>
    </recommendedName>
</protein>
<evidence type="ECO:0000313" key="1">
    <source>
        <dbReference type="EMBL" id="SVB78775.1"/>
    </source>
</evidence>
<dbReference type="EMBL" id="UINC01057526">
    <property type="protein sequence ID" value="SVB78775.1"/>
    <property type="molecule type" value="Genomic_DNA"/>
</dbReference>
<dbReference type="AlphaFoldDB" id="A0A382GV89"/>
<proteinExistence type="predicted"/>
<name>A0A382GV89_9ZZZZ</name>
<dbReference type="PANTHER" id="PTHR40267">
    <property type="entry name" value="BLR3294 PROTEIN"/>
    <property type="match status" value="1"/>
</dbReference>
<evidence type="ECO:0008006" key="2">
    <source>
        <dbReference type="Google" id="ProtNLM"/>
    </source>
</evidence>
<sequence>MTIRIPDNGSRGCARLGLVVPVHNTNFESDMILLRPQGVSLHVMRVGGYDLDKMPDPELMREFALSSLEEVISALSATHPDVILYGCTSATLAHGPEFDYEFAQRITKMSGAPVITAAGALVEALVTLKAKRIAFSSPYVEALNQEAITFLERCDIQTVSSAYVGSDLGIYGQGELTPEEVYDLGCRADHPEAEVIVLSCTDMRAVEAVDALERDCNKPVVTSNQALLFAALRKLSLAPEVLVRCGRLFDCLL</sequence>